<gene>
    <name evidence="2" type="ORF">CEW89_08785</name>
</gene>
<proteinExistence type="predicted"/>
<feature type="transmembrane region" description="Helical" evidence="1">
    <location>
        <begin position="114"/>
        <end position="136"/>
    </location>
</feature>
<organism evidence="2 3">
    <name type="scientific">Celeribacter ethanolicus</name>
    <dbReference type="NCBI Taxonomy" id="1758178"/>
    <lineage>
        <taxon>Bacteria</taxon>
        <taxon>Pseudomonadati</taxon>
        <taxon>Pseudomonadota</taxon>
        <taxon>Alphaproteobacteria</taxon>
        <taxon>Rhodobacterales</taxon>
        <taxon>Roseobacteraceae</taxon>
        <taxon>Celeribacter</taxon>
    </lineage>
</organism>
<reference evidence="2 3" key="1">
    <citation type="submission" date="2017-06" db="EMBL/GenBank/DDBJ databases">
        <title>Celeribacter sp. TSPH2 complete genome sequence.</title>
        <authorList>
            <person name="Woo J.-H."/>
            <person name="Kim H.-S."/>
        </authorList>
    </citation>
    <scope>NUCLEOTIDE SEQUENCE [LARGE SCALE GENOMIC DNA]</scope>
    <source>
        <strain evidence="2 3">TSPH2</strain>
    </source>
</reference>
<sequence>MTRLLAKRCFHRLCNLLRYLLLFGRRQPFAEVCPRIMQNLHRVFDQLNKIELFRPLPKIIIADDPNSRVVGARTHRTIKHRKKQLENNVRGLFRRIAQRVSPLLVELRLCIPQAAGFLFGLLPGAVKVGAFRFALLPMQSLKLLLLLVKLLLNTRFGILGSLMGLIPSIPLIARLSSASASPLRH</sequence>
<keyword evidence="1" id="KW-0472">Membrane</keyword>
<feature type="transmembrane region" description="Helical" evidence="1">
    <location>
        <begin position="156"/>
        <end position="175"/>
    </location>
</feature>
<evidence type="ECO:0000313" key="2">
    <source>
        <dbReference type="EMBL" id="ATG47658.1"/>
    </source>
</evidence>
<dbReference type="Proteomes" id="UP000217935">
    <property type="component" value="Chromosome"/>
</dbReference>
<keyword evidence="1" id="KW-1133">Transmembrane helix</keyword>
<dbReference type="EMBL" id="CP022196">
    <property type="protein sequence ID" value="ATG47658.1"/>
    <property type="molecule type" value="Genomic_DNA"/>
</dbReference>
<dbReference type="KEGG" id="ceh:CEW89_08785"/>
<evidence type="ECO:0000313" key="3">
    <source>
        <dbReference type="Proteomes" id="UP000217935"/>
    </source>
</evidence>
<accession>A0A291GBY5</accession>
<dbReference type="AlphaFoldDB" id="A0A291GBY5"/>
<keyword evidence="1" id="KW-0812">Transmembrane</keyword>
<protein>
    <submittedName>
        <fullName evidence="2">Uncharacterized protein</fullName>
    </submittedName>
</protein>
<keyword evidence="3" id="KW-1185">Reference proteome</keyword>
<name>A0A291GBY5_9RHOB</name>
<evidence type="ECO:0000256" key="1">
    <source>
        <dbReference type="SAM" id="Phobius"/>
    </source>
</evidence>